<dbReference type="EMBL" id="JAZHXI010000012">
    <property type="protein sequence ID" value="KAL2065584.1"/>
    <property type="molecule type" value="Genomic_DNA"/>
</dbReference>
<accession>A0ABR4C8I4</accession>
<name>A0ABR4C8I4_9HELO</name>
<evidence type="ECO:0000256" key="2">
    <source>
        <dbReference type="SAM" id="SignalP"/>
    </source>
</evidence>
<organism evidence="3 4">
    <name type="scientific">Oculimacula yallundae</name>
    <dbReference type="NCBI Taxonomy" id="86028"/>
    <lineage>
        <taxon>Eukaryota</taxon>
        <taxon>Fungi</taxon>
        <taxon>Dikarya</taxon>
        <taxon>Ascomycota</taxon>
        <taxon>Pezizomycotina</taxon>
        <taxon>Leotiomycetes</taxon>
        <taxon>Helotiales</taxon>
        <taxon>Ploettnerulaceae</taxon>
        <taxon>Oculimacula</taxon>
    </lineage>
</organism>
<keyword evidence="2" id="KW-0732">Signal</keyword>
<keyword evidence="4" id="KW-1185">Reference proteome</keyword>
<evidence type="ECO:0000313" key="3">
    <source>
        <dbReference type="EMBL" id="KAL2065584.1"/>
    </source>
</evidence>
<protein>
    <submittedName>
        <fullName evidence="3">Uncharacterized protein</fullName>
    </submittedName>
</protein>
<evidence type="ECO:0000313" key="4">
    <source>
        <dbReference type="Proteomes" id="UP001595075"/>
    </source>
</evidence>
<feature type="transmembrane region" description="Helical" evidence="1">
    <location>
        <begin position="41"/>
        <end position="66"/>
    </location>
</feature>
<proteinExistence type="predicted"/>
<keyword evidence="1" id="KW-1133">Transmembrane helix</keyword>
<comment type="caution">
    <text evidence="3">The sequence shown here is derived from an EMBL/GenBank/DDBJ whole genome shotgun (WGS) entry which is preliminary data.</text>
</comment>
<feature type="chain" id="PRO_5046303093" evidence="2">
    <location>
        <begin position="18"/>
        <end position="83"/>
    </location>
</feature>
<reference evidence="3 4" key="1">
    <citation type="journal article" date="2024" name="Commun. Biol.">
        <title>Comparative genomic analysis of thermophilic fungi reveals convergent evolutionary adaptations and gene losses.</title>
        <authorList>
            <person name="Steindorff A.S."/>
            <person name="Aguilar-Pontes M.V."/>
            <person name="Robinson A.J."/>
            <person name="Andreopoulos B."/>
            <person name="LaButti K."/>
            <person name="Kuo A."/>
            <person name="Mondo S."/>
            <person name="Riley R."/>
            <person name="Otillar R."/>
            <person name="Haridas S."/>
            <person name="Lipzen A."/>
            <person name="Grimwood J."/>
            <person name="Schmutz J."/>
            <person name="Clum A."/>
            <person name="Reid I.D."/>
            <person name="Moisan M.C."/>
            <person name="Butler G."/>
            <person name="Nguyen T.T.M."/>
            <person name="Dewar K."/>
            <person name="Conant G."/>
            <person name="Drula E."/>
            <person name="Henrissat B."/>
            <person name="Hansel C."/>
            <person name="Singer S."/>
            <person name="Hutchinson M.I."/>
            <person name="de Vries R.P."/>
            <person name="Natvig D.O."/>
            <person name="Powell A.J."/>
            <person name="Tsang A."/>
            <person name="Grigoriev I.V."/>
        </authorList>
    </citation>
    <scope>NUCLEOTIDE SEQUENCE [LARGE SCALE GENOMIC DNA]</scope>
    <source>
        <strain evidence="3 4">CBS 494.80</strain>
    </source>
</reference>
<gene>
    <name evidence="3" type="ORF">VTL71DRAFT_3254</name>
</gene>
<dbReference type="Proteomes" id="UP001595075">
    <property type="component" value="Unassembled WGS sequence"/>
</dbReference>
<keyword evidence="1" id="KW-0472">Membrane</keyword>
<feature type="non-terminal residue" evidence="3">
    <location>
        <position position="83"/>
    </location>
</feature>
<feature type="signal peptide" evidence="2">
    <location>
        <begin position="1"/>
        <end position="17"/>
    </location>
</feature>
<sequence>MASFSILHWLASQLTFAIGVLQFDWGMDANRSTNQVASWTSSGYSIFPAIISVVYGAILVTFYILYPVFKKFPKDSAALLVSS</sequence>
<evidence type="ECO:0000256" key="1">
    <source>
        <dbReference type="SAM" id="Phobius"/>
    </source>
</evidence>
<keyword evidence="1" id="KW-0812">Transmembrane</keyword>